<name>A0AC59HNL2_ENTFL</name>
<evidence type="ECO:0000313" key="1">
    <source>
        <dbReference type="EMBL" id="BDQ61264.1"/>
    </source>
</evidence>
<protein>
    <submittedName>
        <fullName evidence="1">Uncharacterized protein</fullName>
    </submittedName>
</protein>
<reference evidence="1" key="1">
    <citation type="submission" date="2022-08" db="EMBL/GenBank/DDBJ databases">
        <title>Molecular epidemiological analysis of five strains of VanD-type vancomycin-resistant Enterococcus faecalis.</title>
        <authorList>
            <person name="Mimura K."/>
            <person name="Hashimoto Y."/>
            <person name="Tomita H."/>
        </authorList>
    </citation>
    <scope>NUCLEOTIDE SEQUENCE</scope>
    <source>
        <strain evidence="1">SVR2332</strain>
    </source>
</reference>
<gene>
    <name evidence="1" type="ORF">EfsSVR2332_13420</name>
</gene>
<accession>A0AC59HNL2</accession>
<organism evidence="1 2">
    <name type="scientific">Enterococcus faecalis</name>
    <name type="common">Streptococcus faecalis</name>
    <dbReference type="NCBI Taxonomy" id="1351"/>
    <lineage>
        <taxon>Bacteria</taxon>
        <taxon>Bacillati</taxon>
        <taxon>Bacillota</taxon>
        <taxon>Bacilli</taxon>
        <taxon>Lactobacillales</taxon>
        <taxon>Enterococcaceae</taxon>
        <taxon>Enterococcus</taxon>
    </lineage>
</organism>
<dbReference type="EMBL" id="AP026729">
    <property type="protein sequence ID" value="BDQ61264.1"/>
    <property type="molecule type" value="Genomic_DNA"/>
</dbReference>
<proteinExistence type="predicted"/>
<sequence>MSSRPKGGPMGGGPGRNIGAKGPKPKKFLENSETFISIHV</sequence>
<dbReference type="Proteomes" id="UP001317613">
    <property type="component" value="Chromosome"/>
</dbReference>
<evidence type="ECO:0000313" key="2">
    <source>
        <dbReference type="Proteomes" id="UP001317613"/>
    </source>
</evidence>